<dbReference type="GO" id="GO:0006886">
    <property type="term" value="P:intracellular protein transport"/>
    <property type="evidence" value="ECO:0007669"/>
    <property type="project" value="UniProtKB-ARBA"/>
</dbReference>
<evidence type="ECO:0000256" key="1">
    <source>
        <dbReference type="ARBA" id="ARBA00004177"/>
    </source>
</evidence>
<keyword evidence="3 6" id="KW-0813">Transport</keyword>
<dbReference type="InterPro" id="IPR009851">
    <property type="entry name" value="Mod_r"/>
</dbReference>
<reference evidence="8 9" key="1">
    <citation type="journal article" date="2011" name="Proc. Natl. Acad. Sci. U.S.A.">
        <title>Comparative genomics of xylose-fermenting fungi for enhanced biofuel production.</title>
        <authorList>
            <person name="Wohlbach D.J."/>
            <person name="Kuo A."/>
            <person name="Sato T.K."/>
            <person name="Potts K.M."/>
            <person name="Salamov A.A."/>
            <person name="LaButti K.M."/>
            <person name="Sun H."/>
            <person name="Clum A."/>
            <person name="Pangilinan J.L."/>
            <person name="Lindquist E.A."/>
            <person name="Lucas S."/>
            <person name="Lapidus A."/>
            <person name="Jin M."/>
            <person name="Gunawan C."/>
            <person name="Balan V."/>
            <person name="Dale B.E."/>
            <person name="Jeffries T.W."/>
            <person name="Zinkel R."/>
            <person name="Barry K.W."/>
            <person name="Grigoriev I.V."/>
            <person name="Gasch A.P."/>
        </authorList>
    </citation>
    <scope>NUCLEOTIDE SEQUENCE [LARGE SCALE GENOMIC DNA]</scope>
    <source>
        <strain evidence="9">NRRL Y-27907 / 11-Y1</strain>
    </source>
</reference>
<proteinExistence type="inferred from homology"/>
<dbReference type="Proteomes" id="UP000000709">
    <property type="component" value="Unassembled WGS sequence"/>
</dbReference>
<dbReference type="OMA" id="LYRWEEE"/>
<dbReference type="OrthoDB" id="10260857at2759"/>
<organism evidence="9">
    <name type="scientific">Spathaspora passalidarum (strain NRRL Y-27907 / 11-Y1)</name>
    <dbReference type="NCBI Taxonomy" id="619300"/>
    <lineage>
        <taxon>Eukaryota</taxon>
        <taxon>Fungi</taxon>
        <taxon>Dikarya</taxon>
        <taxon>Ascomycota</taxon>
        <taxon>Saccharomycotina</taxon>
        <taxon>Pichiomycetes</taxon>
        <taxon>Debaryomycetaceae</taxon>
        <taxon>Spathaspora</taxon>
    </lineage>
</organism>
<dbReference type="Pfam" id="PF07200">
    <property type="entry name" value="Mod_r"/>
    <property type="match status" value="1"/>
</dbReference>
<dbReference type="eggNOG" id="ENOG502SBKC">
    <property type="taxonomic scope" value="Eukaryota"/>
</dbReference>
<dbReference type="InterPro" id="IPR029012">
    <property type="entry name" value="Helix_hairpin_bin_sf"/>
</dbReference>
<evidence type="ECO:0000256" key="6">
    <source>
        <dbReference type="PROSITE-ProRule" id="PRU00646"/>
    </source>
</evidence>
<dbReference type="STRING" id="619300.G3AQL8"/>
<dbReference type="GO" id="GO:0072666">
    <property type="term" value="P:establishment of protein localization to vacuole"/>
    <property type="evidence" value="ECO:0007669"/>
    <property type="project" value="UniProtKB-ARBA"/>
</dbReference>
<evidence type="ECO:0000256" key="5">
    <source>
        <dbReference type="ARBA" id="ARBA00022927"/>
    </source>
</evidence>
<feature type="domain" description="VPS37 C-terminal" evidence="7">
    <location>
        <begin position="103"/>
        <end position="183"/>
    </location>
</feature>
<comment type="subcellular location">
    <subcellularLocation>
        <location evidence="1">Endosome</location>
    </subcellularLocation>
</comment>
<dbReference type="RefSeq" id="XP_007376343.1">
    <property type="nucleotide sequence ID" value="XM_007376281.1"/>
</dbReference>
<evidence type="ECO:0000256" key="2">
    <source>
        <dbReference type="ARBA" id="ARBA00007617"/>
    </source>
</evidence>
<name>G3AQL8_SPAPN</name>
<evidence type="ECO:0000313" key="8">
    <source>
        <dbReference type="EMBL" id="EGW31565.1"/>
    </source>
</evidence>
<evidence type="ECO:0000259" key="7">
    <source>
        <dbReference type="PROSITE" id="PS51314"/>
    </source>
</evidence>
<dbReference type="HOGENOM" id="CLU_1518435_0_0_1"/>
<keyword evidence="5 6" id="KW-0653">Protein transport</keyword>
<evidence type="ECO:0000256" key="3">
    <source>
        <dbReference type="ARBA" id="ARBA00022448"/>
    </source>
</evidence>
<dbReference type="Gene3D" id="1.10.287.660">
    <property type="entry name" value="Helix hairpin bin"/>
    <property type="match status" value="1"/>
</dbReference>
<dbReference type="InParanoid" id="G3AQL8"/>
<evidence type="ECO:0000256" key="4">
    <source>
        <dbReference type="ARBA" id="ARBA00022753"/>
    </source>
</evidence>
<sequence length="183" mass="21787">MEKLHHQPPLNPLQDSELNAFPLPKNLELLPNSNIKEFVENKELIQGYIKQLEAYKHHQSKLLKKLSTVDELLSKDITQLIEQYQQLIVKITQQIQSISTIYQEFVNLETIQYQLLSSNFNSENLKHKFAKLTEDESKFDFGDSKENGEFSDFIERFRANRRVYHYRKEKLNRWNEERVGGFL</sequence>
<comment type="similarity">
    <text evidence="2">Belongs to the VPS37 family.</text>
</comment>
<evidence type="ECO:0000313" key="9">
    <source>
        <dbReference type="Proteomes" id="UP000000709"/>
    </source>
</evidence>
<gene>
    <name evidence="8" type="ORF">SPAPADRAFT_62174</name>
</gene>
<keyword evidence="9" id="KW-1185">Reference proteome</keyword>
<dbReference type="AlphaFoldDB" id="G3AQL8"/>
<dbReference type="InterPro" id="IPR037202">
    <property type="entry name" value="ESCRT_assembly_dom"/>
</dbReference>
<protein>
    <recommendedName>
        <fullName evidence="7">VPS37 C-terminal domain-containing protein</fullName>
    </recommendedName>
</protein>
<accession>G3AQL8</accession>
<dbReference type="KEGG" id="spaa:SPAPADRAFT_62174"/>
<dbReference type="GeneID" id="18874205"/>
<dbReference type="GO" id="GO:0000813">
    <property type="term" value="C:ESCRT I complex"/>
    <property type="evidence" value="ECO:0007669"/>
    <property type="project" value="UniProtKB-ARBA"/>
</dbReference>
<dbReference type="PROSITE" id="PS51314">
    <property type="entry name" value="VPS37_C"/>
    <property type="match status" value="1"/>
</dbReference>
<dbReference type="SUPFAM" id="SSF140111">
    <property type="entry name" value="Endosomal sorting complex assembly domain"/>
    <property type="match status" value="1"/>
</dbReference>
<dbReference type="GO" id="GO:0043162">
    <property type="term" value="P:ubiquitin-dependent protein catabolic process via the multivesicular body sorting pathway"/>
    <property type="evidence" value="ECO:0007669"/>
    <property type="project" value="UniProtKB-ARBA"/>
</dbReference>
<dbReference type="EMBL" id="GL996503">
    <property type="protein sequence ID" value="EGW31565.1"/>
    <property type="molecule type" value="Genomic_DNA"/>
</dbReference>
<keyword evidence="4" id="KW-0967">Endosome</keyword>